<dbReference type="SUPFAM" id="SSF53850">
    <property type="entry name" value="Periplasmic binding protein-like II"/>
    <property type="match status" value="1"/>
</dbReference>
<feature type="transmembrane region" description="Helical" evidence="15">
    <location>
        <begin position="471"/>
        <end position="492"/>
    </location>
</feature>
<keyword evidence="11" id="KW-1071">Ligand-gated ion channel</keyword>
<sequence>MCHAISISIVVGVVGPWLSREAEVIAPFDEKLGIPIISYSATSPDLSDENAYPNFYRTVASDFVAAVALAKLFIRYNWTSCTIIYQNGAFGTGGANAIIKAFNNSGLTVSQMIAFDITILSIDGDLKSLLINAATRMVIVWAESLYTSLILQEALDSNVVGPQFTWMISNTISLNSFNQTFYENLIGTFLIEPSVGSVVNALINTTLLDIAYSIWQQYELESFPGSMDVENYALFAFDATWTLIQSLQQLCASKINISSSRLSFIGSSYCFDRHFINSNDNVTDRITGLYYSAKNAQSSSNGKTLTPSSDRALLEGINLRIGIIESIPFTMVEKDIDPSGQTTIKYSGYIIDLIELLQNKMKFIPIIELAPSNITYNEFVRRVSTGVYDIAIGDVTITSARSEYIEFSTAIFDNSLRIIMRTTSNVKPDLFSFLKSFSRNLWLLFFGTITYAGILICIVERKDNEVLENRSILNQIVMSIWYSFGNVVGFGVDFEITTAAGRLLTASLYILGLILVASYTANLAADLTIAKSNNIISGIDDIKNGKIPSNRIGILANSAEEDYYLTQISNGVRNFYPLKTYDEIYRSLLEGIIDTSIPDNGILEYATNNIYCNLTLIGNDFDKSSYGIVMPQHWSYAQDLDMYILQLKEGGDLENLRQKWFEMQLCLDSSGTSTDIGIEAASGLFLVFGVISILSLLLFAWKKRQNIKNCLCQLIYRKQSSAETKDSMNRRSSKAFEHSQNHQITLPDIV</sequence>
<evidence type="ECO:0000256" key="15">
    <source>
        <dbReference type="SAM" id="Phobius"/>
    </source>
</evidence>
<dbReference type="PANTHER" id="PTHR18966">
    <property type="entry name" value="IONOTROPIC GLUTAMATE RECEPTOR"/>
    <property type="match status" value="1"/>
</dbReference>
<protein>
    <recommendedName>
        <fullName evidence="16">Ionotropic glutamate receptor C-terminal domain-containing protein</fullName>
    </recommendedName>
</protein>
<keyword evidence="3 15" id="KW-0812">Transmembrane</keyword>
<keyword evidence="9" id="KW-0325">Glycoprotein</keyword>
<dbReference type="PRINTS" id="PR00248">
    <property type="entry name" value="GPCRMGR"/>
</dbReference>
<dbReference type="Pfam" id="PF10613">
    <property type="entry name" value="Lig_chan-Glu_bd"/>
    <property type="match status" value="1"/>
</dbReference>
<dbReference type="Gene3D" id="3.40.50.2300">
    <property type="match status" value="2"/>
</dbReference>
<dbReference type="AlphaFoldDB" id="A0A815XYL7"/>
<organism evidence="18 19">
    <name type="scientific">Rotaria sordida</name>
    <dbReference type="NCBI Taxonomy" id="392033"/>
    <lineage>
        <taxon>Eukaryota</taxon>
        <taxon>Metazoa</taxon>
        <taxon>Spiralia</taxon>
        <taxon>Gnathifera</taxon>
        <taxon>Rotifera</taxon>
        <taxon>Eurotatoria</taxon>
        <taxon>Bdelloidea</taxon>
        <taxon>Philodinida</taxon>
        <taxon>Philodinidae</taxon>
        <taxon>Rotaria</taxon>
    </lineage>
</organism>
<evidence type="ECO:0000256" key="4">
    <source>
        <dbReference type="ARBA" id="ARBA00022989"/>
    </source>
</evidence>
<evidence type="ECO:0000256" key="8">
    <source>
        <dbReference type="ARBA" id="ARBA00023170"/>
    </source>
</evidence>
<dbReference type="Gene3D" id="3.40.190.10">
    <property type="entry name" value="Periplasmic binding protein-like II"/>
    <property type="match status" value="2"/>
</dbReference>
<evidence type="ECO:0000313" key="19">
    <source>
        <dbReference type="Proteomes" id="UP000663870"/>
    </source>
</evidence>
<dbReference type="Proteomes" id="UP000663854">
    <property type="component" value="Unassembled WGS sequence"/>
</dbReference>
<reference evidence="18" key="1">
    <citation type="submission" date="2021-02" db="EMBL/GenBank/DDBJ databases">
        <authorList>
            <person name="Nowell W R."/>
        </authorList>
    </citation>
    <scope>NUCLEOTIDE SEQUENCE</scope>
</reference>
<keyword evidence="8" id="KW-0675">Receptor</keyword>
<keyword evidence="6" id="KW-0406">Ion transport</keyword>
<keyword evidence="19" id="KW-1185">Reference proteome</keyword>
<feature type="compositionally biased region" description="Basic and acidic residues" evidence="14">
    <location>
        <begin position="725"/>
        <end position="740"/>
    </location>
</feature>
<dbReference type="GO" id="GO:0004930">
    <property type="term" value="F:G protein-coupled receptor activity"/>
    <property type="evidence" value="ECO:0007669"/>
    <property type="project" value="InterPro"/>
</dbReference>
<feature type="domain" description="Ionotropic glutamate receptor C-terminal" evidence="16">
    <location>
        <begin position="318"/>
        <end position="663"/>
    </location>
</feature>
<dbReference type="InterPro" id="IPR000337">
    <property type="entry name" value="GPCR_3"/>
</dbReference>
<dbReference type="InterPro" id="IPR015683">
    <property type="entry name" value="Ionotropic_Glu_rcpt"/>
</dbReference>
<gene>
    <name evidence="18" type="ORF">JXQ802_LOCUS44559</name>
    <name evidence="17" type="ORF">PYM288_LOCUS28877</name>
</gene>
<keyword evidence="10" id="KW-0628">Postsynaptic cell membrane</keyword>
<keyword evidence="5" id="KW-0770">Synapse</keyword>
<proteinExistence type="predicted"/>
<feature type="region of interest" description="Disordered" evidence="14">
    <location>
        <begin position="725"/>
        <end position="750"/>
    </location>
</feature>
<name>A0A815XYL7_9BILA</name>
<evidence type="ECO:0000256" key="12">
    <source>
        <dbReference type="ARBA" id="ARBA00023303"/>
    </source>
</evidence>
<dbReference type="SMART" id="SM00079">
    <property type="entry name" value="PBPe"/>
    <property type="match status" value="1"/>
</dbReference>
<evidence type="ECO:0000256" key="14">
    <source>
        <dbReference type="SAM" id="MobiDB-lite"/>
    </source>
</evidence>
<evidence type="ECO:0000256" key="3">
    <source>
        <dbReference type="ARBA" id="ARBA00022692"/>
    </source>
</evidence>
<dbReference type="InterPro" id="IPR001320">
    <property type="entry name" value="Iontro_rcpt_C"/>
</dbReference>
<feature type="transmembrane region" description="Helical" evidence="15">
    <location>
        <begin position="441"/>
        <end position="459"/>
    </location>
</feature>
<comment type="subcellular location">
    <subcellularLocation>
        <location evidence="1">Membrane</location>
        <topology evidence="1">Multi-pass membrane protein</topology>
    </subcellularLocation>
    <subcellularLocation>
        <location evidence="13">Postsynaptic cell membrane</location>
    </subcellularLocation>
</comment>
<evidence type="ECO:0000256" key="7">
    <source>
        <dbReference type="ARBA" id="ARBA00023136"/>
    </source>
</evidence>
<dbReference type="InterPro" id="IPR001828">
    <property type="entry name" value="ANF_lig-bd_rcpt"/>
</dbReference>
<keyword evidence="12" id="KW-0407">Ion channel</keyword>
<feature type="transmembrane region" description="Helical" evidence="15">
    <location>
        <begin position="683"/>
        <end position="701"/>
    </location>
</feature>
<comment type="caution">
    <text evidence="18">The sequence shown here is derived from an EMBL/GenBank/DDBJ whole genome shotgun (WGS) entry which is preliminary data.</text>
</comment>
<evidence type="ECO:0000256" key="5">
    <source>
        <dbReference type="ARBA" id="ARBA00023018"/>
    </source>
</evidence>
<evidence type="ECO:0000259" key="16">
    <source>
        <dbReference type="SMART" id="SM00079"/>
    </source>
</evidence>
<keyword evidence="2" id="KW-0813">Transport</keyword>
<dbReference type="Pfam" id="PF00060">
    <property type="entry name" value="Lig_chan"/>
    <property type="match status" value="1"/>
</dbReference>
<dbReference type="GO" id="GO:0015276">
    <property type="term" value="F:ligand-gated monoatomic ion channel activity"/>
    <property type="evidence" value="ECO:0007669"/>
    <property type="project" value="InterPro"/>
</dbReference>
<accession>A0A815XYL7</accession>
<dbReference type="Pfam" id="PF01094">
    <property type="entry name" value="ANF_receptor"/>
    <property type="match status" value="1"/>
</dbReference>
<dbReference type="Proteomes" id="UP000663870">
    <property type="component" value="Unassembled WGS sequence"/>
</dbReference>
<evidence type="ECO:0000256" key="9">
    <source>
        <dbReference type="ARBA" id="ARBA00023180"/>
    </source>
</evidence>
<evidence type="ECO:0000256" key="10">
    <source>
        <dbReference type="ARBA" id="ARBA00023257"/>
    </source>
</evidence>
<dbReference type="InterPro" id="IPR028082">
    <property type="entry name" value="Peripla_BP_I"/>
</dbReference>
<evidence type="ECO:0000256" key="6">
    <source>
        <dbReference type="ARBA" id="ARBA00023065"/>
    </source>
</evidence>
<evidence type="ECO:0000256" key="1">
    <source>
        <dbReference type="ARBA" id="ARBA00004141"/>
    </source>
</evidence>
<keyword evidence="7 15" id="KW-0472">Membrane</keyword>
<dbReference type="GO" id="GO:0045211">
    <property type="term" value="C:postsynaptic membrane"/>
    <property type="evidence" value="ECO:0007669"/>
    <property type="project" value="UniProtKB-SubCell"/>
</dbReference>
<dbReference type="SUPFAM" id="SSF53822">
    <property type="entry name" value="Periplasmic binding protein-like I"/>
    <property type="match status" value="1"/>
</dbReference>
<evidence type="ECO:0000256" key="11">
    <source>
        <dbReference type="ARBA" id="ARBA00023286"/>
    </source>
</evidence>
<feature type="transmembrane region" description="Helical" evidence="15">
    <location>
        <begin position="504"/>
        <end position="525"/>
    </location>
</feature>
<evidence type="ECO:0000256" key="2">
    <source>
        <dbReference type="ARBA" id="ARBA00022448"/>
    </source>
</evidence>
<evidence type="ECO:0000256" key="13">
    <source>
        <dbReference type="ARBA" id="ARBA00034100"/>
    </source>
</evidence>
<evidence type="ECO:0000313" key="18">
    <source>
        <dbReference type="EMBL" id="CAF1563474.1"/>
    </source>
</evidence>
<dbReference type="EMBL" id="CAJNOH010002220">
    <property type="protein sequence ID" value="CAF1280941.1"/>
    <property type="molecule type" value="Genomic_DNA"/>
</dbReference>
<keyword evidence="4 15" id="KW-1133">Transmembrane helix</keyword>
<dbReference type="InterPro" id="IPR019594">
    <property type="entry name" value="Glu/Gly-bd"/>
</dbReference>
<dbReference type="EMBL" id="CAJNOL010003461">
    <property type="protein sequence ID" value="CAF1563474.1"/>
    <property type="molecule type" value="Genomic_DNA"/>
</dbReference>
<evidence type="ECO:0000313" key="17">
    <source>
        <dbReference type="EMBL" id="CAF1280941.1"/>
    </source>
</evidence>